<proteinExistence type="predicted"/>
<feature type="region of interest" description="Disordered" evidence="1">
    <location>
        <begin position="59"/>
        <end position="94"/>
    </location>
</feature>
<feature type="chain" id="PRO_5016332395" evidence="2">
    <location>
        <begin position="26"/>
        <end position="94"/>
    </location>
</feature>
<evidence type="ECO:0000313" key="4">
    <source>
        <dbReference type="Proteomes" id="UP000250235"/>
    </source>
</evidence>
<evidence type="ECO:0000256" key="2">
    <source>
        <dbReference type="SAM" id="SignalP"/>
    </source>
</evidence>
<keyword evidence="2" id="KW-0732">Signal</keyword>
<keyword evidence="4" id="KW-1185">Reference proteome</keyword>
<protein>
    <submittedName>
        <fullName evidence="3">Uncharacterized protein</fullName>
    </submittedName>
</protein>
<evidence type="ECO:0000256" key="1">
    <source>
        <dbReference type="SAM" id="MobiDB-lite"/>
    </source>
</evidence>
<name>A0A2Z7B6S4_9LAMI</name>
<feature type="signal peptide" evidence="2">
    <location>
        <begin position="1"/>
        <end position="25"/>
    </location>
</feature>
<dbReference type="AlphaFoldDB" id="A0A2Z7B6S4"/>
<evidence type="ECO:0000313" key="3">
    <source>
        <dbReference type="EMBL" id="KZV29706.1"/>
    </source>
</evidence>
<gene>
    <name evidence="3" type="ORF">F511_05800</name>
</gene>
<reference evidence="3 4" key="1">
    <citation type="journal article" date="2015" name="Proc. Natl. Acad. Sci. U.S.A.">
        <title>The resurrection genome of Boea hygrometrica: A blueprint for survival of dehydration.</title>
        <authorList>
            <person name="Xiao L."/>
            <person name="Yang G."/>
            <person name="Zhang L."/>
            <person name="Yang X."/>
            <person name="Zhao S."/>
            <person name="Ji Z."/>
            <person name="Zhou Q."/>
            <person name="Hu M."/>
            <person name="Wang Y."/>
            <person name="Chen M."/>
            <person name="Xu Y."/>
            <person name="Jin H."/>
            <person name="Xiao X."/>
            <person name="Hu G."/>
            <person name="Bao F."/>
            <person name="Hu Y."/>
            <person name="Wan P."/>
            <person name="Li L."/>
            <person name="Deng X."/>
            <person name="Kuang T."/>
            <person name="Xiang C."/>
            <person name="Zhu J.K."/>
            <person name="Oliver M.J."/>
            <person name="He Y."/>
        </authorList>
    </citation>
    <scope>NUCLEOTIDE SEQUENCE [LARGE SCALE GENOMIC DNA]</scope>
    <source>
        <strain evidence="4">cv. XS01</strain>
    </source>
</reference>
<feature type="compositionally biased region" description="Basic and acidic residues" evidence="1">
    <location>
        <begin position="63"/>
        <end position="84"/>
    </location>
</feature>
<accession>A0A2Z7B6S4</accession>
<sequence length="94" mass="10401">MDRFGARRLVVLLVSICLLFHYCVGARQLLSMEEGVSKVTYFVESRVVLPTDSPSDIAANIAGEDHSTNQEKFVDHESLDRRSLESVPSPGIGH</sequence>
<dbReference type="EMBL" id="KV009357">
    <property type="protein sequence ID" value="KZV29706.1"/>
    <property type="molecule type" value="Genomic_DNA"/>
</dbReference>
<organism evidence="3 4">
    <name type="scientific">Dorcoceras hygrometricum</name>
    <dbReference type="NCBI Taxonomy" id="472368"/>
    <lineage>
        <taxon>Eukaryota</taxon>
        <taxon>Viridiplantae</taxon>
        <taxon>Streptophyta</taxon>
        <taxon>Embryophyta</taxon>
        <taxon>Tracheophyta</taxon>
        <taxon>Spermatophyta</taxon>
        <taxon>Magnoliopsida</taxon>
        <taxon>eudicotyledons</taxon>
        <taxon>Gunneridae</taxon>
        <taxon>Pentapetalae</taxon>
        <taxon>asterids</taxon>
        <taxon>lamiids</taxon>
        <taxon>Lamiales</taxon>
        <taxon>Gesneriaceae</taxon>
        <taxon>Didymocarpoideae</taxon>
        <taxon>Trichosporeae</taxon>
        <taxon>Loxocarpinae</taxon>
        <taxon>Dorcoceras</taxon>
    </lineage>
</organism>
<dbReference type="Proteomes" id="UP000250235">
    <property type="component" value="Unassembled WGS sequence"/>
</dbReference>